<dbReference type="RefSeq" id="WP_074217875.1">
    <property type="nucleotide sequence ID" value="NZ_FSRG01000008.1"/>
</dbReference>
<proteinExistence type="predicted"/>
<dbReference type="STRING" id="1121457.SAMN02745161_3138"/>
<evidence type="ECO:0000259" key="2">
    <source>
        <dbReference type="PROSITE" id="PS51208"/>
    </source>
</evidence>
<protein>
    <submittedName>
        <fullName evidence="3">Outer membrane autotransporter barrel domain-containing protein</fullName>
    </submittedName>
</protein>
<dbReference type="PROSITE" id="PS51208">
    <property type="entry name" value="AUTOTRANSPORTER"/>
    <property type="match status" value="1"/>
</dbReference>
<accession>A0A1N6J468</accession>
<evidence type="ECO:0000256" key="1">
    <source>
        <dbReference type="SAM" id="SignalP"/>
    </source>
</evidence>
<dbReference type="Proteomes" id="UP000184694">
    <property type="component" value="Unassembled WGS sequence"/>
</dbReference>
<feature type="domain" description="Autotransporter" evidence="2">
    <location>
        <begin position="1517"/>
        <end position="1789"/>
    </location>
</feature>
<reference evidence="4" key="1">
    <citation type="submission" date="2016-11" db="EMBL/GenBank/DDBJ databases">
        <authorList>
            <person name="Varghese N."/>
            <person name="Submissions S."/>
        </authorList>
    </citation>
    <scope>NUCLEOTIDE SEQUENCE [LARGE SCALE GENOMIC DNA]</scope>
    <source>
        <strain evidence="4">DSM 17456</strain>
    </source>
</reference>
<evidence type="ECO:0000313" key="3">
    <source>
        <dbReference type="EMBL" id="SIO39077.1"/>
    </source>
</evidence>
<dbReference type="GO" id="GO:0019867">
    <property type="term" value="C:outer membrane"/>
    <property type="evidence" value="ECO:0007669"/>
    <property type="project" value="InterPro"/>
</dbReference>
<dbReference type="OrthoDB" id="5318987at2"/>
<dbReference type="SUPFAM" id="SSF103515">
    <property type="entry name" value="Autotransporter"/>
    <property type="match status" value="1"/>
</dbReference>
<dbReference type="InterPro" id="IPR005546">
    <property type="entry name" value="Autotransporte_beta"/>
</dbReference>
<keyword evidence="1" id="KW-0732">Signal</keyword>
<feature type="chain" id="PRO_5012907306" evidence="1">
    <location>
        <begin position="33"/>
        <end position="1789"/>
    </location>
</feature>
<dbReference type="Pfam" id="PF03797">
    <property type="entry name" value="Autotransporter"/>
    <property type="match status" value="1"/>
</dbReference>
<keyword evidence="4" id="KW-1185">Reference proteome</keyword>
<dbReference type="SMART" id="SM00869">
    <property type="entry name" value="Autotransporter"/>
    <property type="match status" value="1"/>
</dbReference>
<dbReference type="InterPro" id="IPR006315">
    <property type="entry name" value="OM_autotransptr_brl_dom"/>
</dbReference>
<name>A0A1N6J468_9BACT</name>
<dbReference type="NCBIfam" id="TIGR01414">
    <property type="entry name" value="autotrans_barl"/>
    <property type="match status" value="1"/>
</dbReference>
<dbReference type="Gene3D" id="2.40.128.130">
    <property type="entry name" value="Autotransporter beta-domain"/>
    <property type="match status" value="1"/>
</dbReference>
<evidence type="ECO:0000313" key="4">
    <source>
        <dbReference type="Proteomes" id="UP000184694"/>
    </source>
</evidence>
<feature type="signal peptide" evidence="1">
    <location>
        <begin position="1"/>
        <end position="32"/>
    </location>
</feature>
<dbReference type="EMBL" id="FSRG01000008">
    <property type="protein sequence ID" value="SIO39077.1"/>
    <property type="molecule type" value="Genomic_DNA"/>
</dbReference>
<gene>
    <name evidence="3" type="ORF">SAMN02745161_3138</name>
</gene>
<organism evidence="3 4">
    <name type="scientific">Halodesulfovibrio marinisediminis DSM 17456</name>
    <dbReference type="NCBI Taxonomy" id="1121457"/>
    <lineage>
        <taxon>Bacteria</taxon>
        <taxon>Pseudomonadati</taxon>
        <taxon>Thermodesulfobacteriota</taxon>
        <taxon>Desulfovibrionia</taxon>
        <taxon>Desulfovibrionales</taxon>
        <taxon>Desulfovibrionaceae</taxon>
        <taxon>Halodesulfovibrio</taxon>
    </lineage>
</organism>
<dbReference type="Gene3D" id="2.160.20.160">
    <property type="match status" value="2"/>
</dbReference>
<dbReference type="InterPro" id="IPR036709">
    <property type="entry name" value="Autotransporte_beta_dom_sf"/>
</dbReference>
<sequence>MATKKKMSRAQKAAAAAALAFIVGAAPAAALAAPGDFNIASTPEDIGATTTYTQQVGVAPGTEVIRNFTANDLIITFGGTAQSYGEAGQNLKFDAKATTGNEIILNNGNTFLGNVVFAGDAAANGVTFTNKGTVTGTTTFGAGNDTLVASGVFSDDVTMGTGDDILTITAGSSTAAGKTIDGEAGTDILNLNDTADLLTSAIVGNDLTFGESEIKGFETINVVGEAATPVTVTSKLTAAKDINVKDYGTLANEGILGIVTVDGTDAEFINKAGATVGKADKDATVLTVTAGDAINEGSIENNSATKATVAVDGGTFTNSGTVKNADVTAASVSIADNANAKFVNEDGGTVGIVKFADGDNGIAEIKGGTIAKIAGGTGIDTIYLGGGTVTTIDLGGGNDVINLISDTTDATVTFATGDELNIKASGEINDLPAPDTDSKKFVFGKTKLEGFTAVALAGASAEKAIVVTNKSTTALATEVTPTIGNYATLKNEGTLGAVTVNGTGAHLQSVSGETGAVTLTSGKVTVDGGKVASITGDAAADFVTINEGKVTGDIALKGEADILTVTGGEVVGAIDLGAGANTFTMTGGKVAGVTGGADSDTVSISGTSVAGVINLGDTATNEFTITGGEVTTVNGGDAAADTINLGGGKIGTIAQGGGNDIINLISDTTDATVTYGATDVLNIKASGTITDLEGDAAASKNFAFGKTTLKEFTAVALEGASADKAIVVTNKSEKALATEVTPTVGDHATLKNEGKLGAVTVAGTGAMFENVTGTAGAVTMGSVANADATVKLSGGSVASIDDTGTGNKEVILAGGKVGTADTAIVNFDKDADDTVTLAKDATVVDTATPSDLLVQGAATSDQKLTLKGFTNVAVAENATLTVNDKDDTTGKSDALKGYVLDVQSGAKLVGGVDAGSDANKDAITEITDLKEVKNAGDIQVDVVISDNGEYCYAGGTAQKIEFAGAGAVEFVKDATITDPTKSDEQGAGNFDISNNGGSVVGADGIIVEGDDETTTTVVNKSQKALNNLFVTVEEDGIFDNQGIVSADSTGKAAQIAVDGGSFLNNKTVILTDDDASAGDTALYITNDGEFINQSGGTVEITNATTAIENNGIFVNKGTVLTDQTLEVFGAGTFFIADGSSVVDSSDDNQDVDLKGTGTLGFLSDTAISKFNAANVEAANTQYKGFVKIAVADKATLTIDKAQIHNTVGLQNISVTTYEDSKAIVTGTVDNAGQAMALAAEDNSSIIVEKAAEGVTNAFAASTIKVEDNATLAINREVTTTGTVEIEDAASLLLGANMTLGGAMKVNAEQDADGVATLDLGTSVLTADANAVTFGNTTPDHESSAQLVTTVEYDSVAKATKNGKITTTTGDITLNNTSVNVKVADNAVSEDGIVIAQSTGAGDITAENMTDVSASSAFYTLKNLGISQDKKSLTIDLDVKDAADFAAEGVNPNDAFAMKTVFGNDPRLANTALLQKAIDEAHPEPFSGAVTSVIAANASARNVINTHVANVRGDSSGSEDAQWKLWGQFFGNYADESAHDGGTAYDSKTLGLTFGIDRALNDNFRLGFAYTYMNTNVDSKDSDNENDIDTHLFTLYSDYTFGKGWYLDGHASYGFNKYDVDRYMTVLAGKASADFDGYTLNFGAEIGKDFMVEKLVVTPFLAADYSYISTESYSEHGAGKSNLIVDDQNNNIFETALGVRLSGTFDKLTPELRVAWVQDWAGENVVTNGRFAAGPALSDSSVERDYTNIAVGAGLDYQITDAFKLGADFDFLGSAHRESYGGAINATYEF</sequence>